<feature type="DNA-binding region" description="Homeobox" evidence="7">
    <location>
        <begin position="36"/>
        <end position="95"/>
    </location>
</feature>
<dbReference type="Gene3D" id="1.10.10.60">
    <property type="entry name" value="Homeodomain-like"/>
    <property type="match status" value="1"/>
</dbReference>
<sequence length="233" mass="26233">TESVESPIAKYSKTETKKGPDVPCLRSSFTGAEDHIRRHRTAFTREQLSRLEQEYSEESYVSRARRCELAAALSLPETTIKVWFQNRRMKDKRQKHTLSWPHPLSPGLYAYMMSQAATRLPYPLLLHSPLHLYPPVGVGRSGAAAHAFRGPLRPLDPLLLSHPSHPRQEPISGFTQPLLCTPAHIMEHPSACPCTVCLHRRPDQLCKDTGVANLSLKHSLSSKNSLTSLDRME</sequence>
<dbReference type="InterPro" id="IPR009057">
    <property type="entry name" value="Homeodomain-like_sf"/>
</dbReference>
<name>A0A8T2PC35_9TELE</name>
<evidence type="ECO:0000256" key="9">
    <source>
        <dbReference type="SAM" id="MobiDB-lite"/>
    </source>
</evidence>
<dbReference type="PANTHER" id="PTHR46294:SF3">
    <property type="entry name" value="EVEN-SKIPPED-LIKE1"/>
    <property type="match status" value="1"/>
</dbReference>
<dbReference type="PROSITE" id="PS50071">
    <property type="entry name" value="HOMEOBOX_2"/>
    <property type="match status" value="1"/>
</dbReference>
<dbReference type="Proteomes" id="UP000824540">
    <property type="component" value="Unassembled WGS sequence"/>
</dbReference>
<dbReference type="AlphaFoldDB" id="A0A8T2PC35"/>
<evidence type="ECO:0000313" key="12">
    <source>
        <dbReference type="Proteomes" id="UP000824540"/>
    </source>
</evidence>
<evidence type="ECO:0000256" key="7">
    <source>
        <dbReference type="PROSITE-ProRule" id="PRU00108"/>
    </source>
</evidence>
<keyword evidence="4 7" id="KW-0371">Homeobox</keyword>
<dbReference type="GO" id="GO:0000981">
    <property type="term" value="F:DNA-binding transcription factor activity, RNA polymerase II-specific"/>
    <property type="evidence" value="ECO:0007669"/>
    <property type="project" value="InterPro"/>
</dbReference>
<dbReference type="OrthoDB" id="6159439at2759"/>
<feature type="region of interest" description="Disordered" evidence="9">
    <location>
        <begin position="1"/>
        <end position="20"/>
    </location>
</feature>
<evidence type="ECO:0000313" key="11">
    <source>
        <dbReference type="EMBL" id="KAG9346267.1"/>
    </source>
</evidence>
<evidence type="ECO:0000256" key="5">
    <source>
        <dbReference type="ARBA" id="ARBA00023242"/>
    </source>
</evidence>
<evidence type="ECO:0000256" key="8">
    <source>
        <dbReference type="RuleBase" id="RU000682"/>
    </source>
</evidence>
<keyword evidence="12" id="KW-1185">Reference proteome</keyword>
<comment type="subcellular location">
    <subcellularLocation>
        <location evidence="1 7 8">Nucleus</location>
    </subcellularLocation>
</comment>
<keyword evidence="2" id="KW-0217">Developmental protein</keyword>
<evidence type="ECO:0000256" key="3">
    <source>
        <dbReference type="ARBA" id="ARBA00023125"/>
    </source>
</evidence>
<keyword evidence="3 7" id="KW-0238">DNA-binding</keyword>
<dbReference type="CDD" id="cd00086">
    <property type="entry name" value="homeodomain"/>
    <property type="match status" value="1"/>
</dbReference>
<evidence type="ECO:0000256" key="6">
    <source>
        <dbReference type="ARBA" id="ARBA00038449"/>
    </source>
</evidence>
<dbReference type="InterPro" id="IPR001356">
    <property type="entry name" value="HD"/>
</dbReference>
<feature type="domain" description="Homeobox" evidence="10">
    <location>
        <begin position="34"/>
        <end position="94"/>
    </location>
</feature>
<dbReference type="SUPFAM" id="SSF46689">
    <property type="entry name" value="Homeodomain-like"/>
    <property type="match status" value="1"/>
</dbReference>
<dbReference type="GO" id="GO:0005634">
    <property type="term" value="C:nucleus"/>
    <property type="evidence" value="ECO:0007669"/>
    <property type="project" value="UniProtKB-SubCell"/>
</dbReference>
<dbReference type="InterPro" id="IPR052002">
    <property type="entry name" value="Even-skipped_HD"/>
</dbReference>
<comment type="caution">
    <text evidence="11">The sequence shown here is derived from an EMBL/GenBank/DDBJ whole genome shotgun (WGS) entry which is preliminary data.</text>
</comment>
<dbReference type="PANTHER" id="PTHR46294">
    <property type="entry name" value="SEGMENTATION PROTEIN EVEN-SKIPPED"/>
    <property type="match status" value="1"/>
</dbReference>
<evidence type="ECO:0000259" key="10">
    <source>
        <dbReference type="PROSITE" id="PS50071"/>
    </source>
</evidence>
<gene>
    <name evidence="11" type="ORF">JZ751_008092</name>
</gene>
<dbReference type="PRINTS" id="PR00024">
    <property type="entry name" value="HOMEOBOX"/>
</dbReference>
<dbReference type="GO" id="GO:0000978">
    <property type="term" value="F:RNA polymerase II cis-regulatory region sequence-specific DNA binding"/>
    <property type="evidence" value="ECO:0007669"/>
    <property type="project" value="TreeGrafter"/>
</dbReference>
<dbReference type="InterPro" id="IPR017970">
    <property type="entry name" value="Homeobox_CS"/>
</dbReference>
<comment type="similarity">
    <text evidence="6">Belongs to the even-skipped homeobox family.</text>
</comment>
<dbReference type="Pfam" id="PF00046">
    <property type="entry name" value="Homeodomain"/>
    <property type="match status" value="1"/>
</dbReference>
<dbReference type="PROSITE" id="PS00027">
    <property type="entry name" value="HOMEOBOX_1"/>
    <property type="match status" value="1"/>
</dbReference>
<organism evidence="11 12">
    <name type="scientific">Albula glossodonta</name>
    <name type="common">roundjaw bonefish</name>
    <dbReference type="NCBI Taxonomy" id="121402"/>
    <lineage>
        <taxon>Eukaryota</taxon>
        <taxon>Metazoa</taxon>
        <taxon>Chordata</taxon>
        <taxon>Craniata</taxon>
        <taxon>Vertebrata</taxon>
        <taxon>Euteleostomi</taxon>
        <taxon>Actinopterygii</taxon>
        <taxon>Neopterygii</taxon>
        <taxon>Teleostei</taxon>
        <taxon>Albuliformes</taxon>
        <taxon>Albulidae</taxon>
        <taxon>Albula</taxon>
    </lineage>
</organism>
<feature type="non-terminal residue" evidence="11">
    <location>
        <position position="1"/>
    </location>
</feature>
<keyword evidence="5 7" id="KW-0539">Nucleus</keyword>
<accession>A0A8T2PC35</accession>
<dbReference type="SMART" id="SM00389">
    <property type="entry name" value="HOX"/>
    <property type="match status" value="1"/>
</dbReference>
<reference evidence="11" key="1">
    <citation type="thesis" date="2021" institute="BYU ScholarsArchive" country="Provo, UT, USA">
        <title>Applications of and Algorithms for Genome Assembly and Genomic Analyses with an Emphasis on Marine Teleosts.</title>
        <authorList>
            <person name="Pickett B.D."/>
        </authorList>
    </citation>
    <scope>NUCLEOTIDE SEQUENCE</scope>
    <source>
        <strain evidence="11">HI-2016</strain>
    </source>
</reference>
<protein>
    <recommendedName>
        <fullName evidence="10">Homeobox domain-containing protein</fullName>
    </recommendedName>
</protein>
<proteinExistence type="inferred from homology"/>
<feature type="non-terminal residue" evidence="11">
    <location>
        <position position="233"/>
    </location>
</feature>
<dbReference type="EMBL" id="JAFBMS010000016">
    <property type="protein sequence ID" value="KAG9346267.1"/>
    <property type="molecule type" value="Genomic_DNA"/>
</dbReference>
<evidence type="ECO:0000256" key="1">
    <source>
        <dbReference type="ARBA" id="ARBA00004123"/>
    </source>
</evidence>
<dbReference type="InterPro" id="IPR020479">
    <property type="entry name" value="HD_metazoa"/>
</dbReference>
<evidence type="ECO:0000256" key="2">
    <source>
        <dbReference type="ARBA" id="ARBA00022473"/>
    </source>
</evidence>
<evidence type="ECO:0000256" key="4">
    <source>
        <dbReference type="ARBA" id="ARBA00023155"/>
    </source>
</evidence>